<evidence type="ECO:0000259" key="6">
    <source>
        <dbReference type="SMART" id="SM00079"/>
    </source>
</evidence>
<evidence type="ECO:0000256" key="1">
    <source>
        <dbReference type="ARBA" id="ARBA00004196"/>
    </source>
</evidence>
<sequence>MPKINKKVLALFFLVTFLFVVVGCGGGQTTPAPAPEKQKLTVASDTAYAPFEMQGGPGEPTYIGFDMDLIRAIGEVLGKEVEIISMGFDGIIPALQSGSVDCAISAMTITEERAKVVNFSVPYYESGLITAVRADNNDIKGFEDLAGKKIAVQIGTTGALKAQEVPDAKISTFNTIDLAFLELKKGAVDAVINDAPVTLYFIQQGNEDVKVVGDLLSGEFYGIAVPKGKEDLLNQINDALKTLKENGTFDRIYMDWFGQAPPDTILQF</sequence>
<dbReference type="SUPFAM" id="SSF53850">
    <property type="entry name" value="Periplasmic binding protein-like II"/>
    <property type="match status" value="1"/>
</dbReference>
<dbReference type="Proteomes" id="UP000008544">
    <property type="component" value="Chromosome"/>
</dbReference>
<dbReference type="RefSeq" id="WP_012302232.1">
    <property type="nucleotide sequence ID" value="NC_010424.1"/>
</dbReference>
<name>B1I3S7_DESAP</name>
<dbReference type="SMART" id="SM00079">
    <property type="entry name" value="PBPe"/>
    <property type="match status" value="1"/>
</dbReference>
<dbReference type="KEGG" id="dau:Daud_1135"/>
<dbReference type="PROSITE" id="PS51257">
    <property type="entry name" value="PROKAR_LIPOPROTEIN"/>
    <property type="match status" value="1"/>
</dbReference>
<dbReference type="InterPro" id="IPR001320">
    <property type="entry name" value="Iontro_rcpt_C"/>
</dbReference>
<proteinExistence type="inferred from homology"/>
<dbReference type="GO" id="GO:0015276">
    <property type="term" value="F:ligand-gated monoatomic ion channel activity"/>
    <property type="evidence" value="ECO:0007669"/>
    <property type="project" value="InterPro"/>
</dbReference>
<comment type="subcellular location">
    <subcellularLocation>
        <location evidence="1">Cell envelope</location>
    </subcellularLocation>
</comment>
<dbReference type="OrthoDB" id="9774451at2"/>
<dbReference type="PROSITE" id="PS01039">
    <property type="entry name" value="SBP_BACTERIAL_3"/>
    <property type="match status" value="1"/>
</dbReference>
<dbReference type="STRING" id="477974.Daud_1135"/>
<comment type="similarity">
    <text evidence="2 4">Belongs to the bacterial solute-binding protein 3 family.</text>
</comment>
<gene>
    <name evidence="7" type="ordered locus">Daud_1135</name>
</gene>
<dbReference type="Gene3D" id="3.40.190.10">
    <property type="entry name" value="Periplasmic binding protein-like II"/>
    <property type="match status" value="2"/>
</dbReference>
<evidence type="ECO:0000313" key="7">
    <source>
        <dbReference type="EMBL" id="ACA59646.1"/>
    </source>
</evidence>
<dbReference type="CDD" id="cd13624">
    <property type="entry name" value="PBP2_Arg_Lys_His"/>
    <property type="match status" value="1"/>
</dbReference>
<reference evidence="8" key="1">
    <citation type="submission" date="2007-10" db="EMBL/GenBank/DDBJ databases">
        <title>Complete sequence of chromosome of Desulforudis audaxviator MP104C.</title>
        <authorList>
            <person name="Copeland A."/>
            <person name="Lucas S."/>
            <person name="Lapidus A."/>
            <person name="Barry K."/>
            <person name="Glavina del Rio T."/>
            <person name="Dalin E."/>
            <person name="Tice H."/>
            <person name="Bruce D."/>
            <person name="Pitluck S."/>
            <person name="Lowry S.R."/>
            <person name="Larimer F."/>
            <person name="Land M.L."/>
            <person name="Hauser L."/>
            <person name="Kyrpides N."/>
            <person name="Ivanova N.N."/>
            <person name="Richardson P."/>
        </authorList>
    </citation>
    <scope>NUCLEOTIDE SEQUENCE [LARGE SCALE GENOMIC DNA]</scope>
    <source>
        <strain evidence="8">MP104C</strain>
    </source>
</reference>
<dbReference type="SMART" id="SM00062">
    <property type="entry name" value="PBPb"/>
    <property type="match status" value="1"/>
</dbReference>
<dbReference type="AlphaFoldDB" id="B1I3S7"/>
<feature type="domain" description="Solute-binding protein family 3/N-terminal" evidence="5">
    <location>
        <begin position="39"/>
        <end position="260"/>
    </location>
</feature>
<feature type="domain" description="Ionotropic glutamate receptor C-terminal" evidence="6">
    <location>
        <begin position="39"/>
        <end position="259"/>
    </location>
</feature>
<organism evidence="7 8">
    <name type="scientific">Desulforudis audaxviator (strain MP104C)</name>
    <dbReference type="NCBI Taxonomy" id="477974"/>
    <lineage>
        <taxon>Bacteria</taxon>
        <taxon>Bacillati</taxon>
        <taxon>Bacillota</taxon>
        <taxon>Clostridia</taxon>
        <taxon>Thermoanaerobacterales</taxon>
        <taxon>Candidatus Desulforudaceae</taxon>
        <taxon>Candidatus Desulforudis</taxon>
    </lineage>
</organism>
<dbReference type="HOGENOM" id="CLU_019602_18_2_9"/>
<accession>B1I3S7</accession>
<evidence type="ECO:0000259" key="5">
    <source>
        <dbReference type="SMART" id="SM00062"/>
    </source>
</evidence>
<dbReference type="GO" id="GO:0030313">
    <property type="term" value="C:cell envelope"/>
    <property type="evidence" value="ECO:0007669"/>
    <property type="project" value="UniProtKB-SubCell"/>
</dbReference>
<dbReference type="eggNOG" id="COG0834">
    <property type="taxonomic scope" value="Bacteria"/>
</dbReference>
<dbReference type="PANTHER" id="PTHR35936:SF38">
    <property type="entry name" value="GLUTAMINE-BINDING PERIPLASMIC PROTEIN"/>
    <property type="match status" value="1"/>
</dbReference>
<dbReference type="InterPro" id="IPR018313">
    <property type="entry name" value="SBP_3_CS"/>
</dbReference>
<keyword evidence="8" id="KW-1185">Reference proteome</keyword>
<evidence type="ECO:0000313" key="8">
    <source>
        <dbReference type="Proteomes" id="UP000008544"/>
    </source>
</evidence>
<dbReference type="EMBL" id="CP000860">
    <property type="protein sequence ID" value="ACA59646.1"/>
    <property type="molecule type" value="Genomic_DNA"/>
</dbReference>
<dbReference type="PANTHER" id="PTHR35936">
    <property type="entry name" value="MEMBRANE-BOUND LYTIC MUREIN TRANSGLYCOSYLASE F"/>
    <property type="match status" value="1"/>
</dbReference>
<dbReference type="InterPro" id="IPR001638">
    <property type="entry name" value="Solute-binding_3/MltF_N"/>
</dbReference>
<evidence type="ECO:0000256" key="3">
    <source>
        <dbReference type="ARBA" id="ARBA00022729"/>
    </source>
</evidence>
<evidence type="ECO:0000256" key="4">
    <source>
        <dbReference type="RuleBase" id="RU003744"/>
    </source>
</evidence>
<protein>
    <submittedName>
        <fullName evidence="7">Extracellular solute-binding protein, family 3</fullName>
    </submittedName>
</protein>
<dbReference type="GO" id="GO:0016020">
    <property type="term" value="C:membrane"/>
    <property type="evidence" value="ECO:0007669"/>
    <property type="project" value="InterPro"/>
</dbReference>
<reference evidence="7 8" key="2">
    <citation type="journal article" date="2008" name="Science">
        <title>Environmental genomics reveals a single-species ecosystem deep within Earth.</title>
        <authorList>
            <person name="Chivian D."/>
            <person name="Brodie E.L."/>
            <person name="Alm E.J."/>
            <person name="Culley D.E."/>
            <person name="Dehal P.S."/>
            <person name="Desantis T.Z."/>
            <person name="Gihring T.M."/>
            <person name="Lapidus A."/>
            <person name="Lin L.H."/>
            <person name="Lowry S.R."/>
            <person name="Moser D.P."/>
            <person name="Richardson P.M."/>
            <person name="Southam G."/>
            <person name="Wanger G."/>
            <person name="Pratt L.M."/>
            <person name="Andersen G.L."/>
            <person name="Hazen T.C."/>
            <person name="Brockman F.J."/>
            <person name="Arkin A.P."/>
            <person name="Onstott T.C."/>
        </authorList>
    </citation>
    <scope>NUCLEOTIDE SEQUENCE [LARGE SCALE GENOMIC DNA]</scope>
    <source>
        <strain evidence="7 8">MP104C</strain>
    </source>
</reference>
<evidence type="ECO:0000256" key="2">
    <source>
        <dbReference type="ARBA" id="ARBA00010333"/>
    </source>
</evidence>
<keyword evidence="3" id="KW-0732">Signal</keyword>
<dbReference type="Pfam" id="PF00497">
    <property type="entry name" value="SBP_bac_3"/>
    <property type="match status" value="1"/>
</dbReference>